<proteinExistence type="inferred from homology"/>
<feature type="signal peptide" evidence="8">
    <location>
        <begin position="1"/>
        <end position="19"/>
    </location>
</feature>
<feature type="chain" id="PRO_5001799233" evidence="8">
    <location>
        <begin position="20"/>
        <end position="398"/>
    </location>
</feature>
<keyword evidence="4" id="KW-0812">Transmembrane</keyword>
<keyword evidence="3" id="KW-1134">Transmembrane beta strand</keyword>
<dbReference type="InterPro" id="IPR005017">
    <property type="entry name" value="OMPP1/FadL/TodX"/>
</dbReference>
<dbReference type="Gene3D" id="2.40.160.60">
    <property type="entry name" value="Outer membrane protein transport protein (OMPP1/FadL/TodX)"/>
    <property type="match status" value="1"/>
</dbReference>
<evidence type="ECO:0000256" key="1">
    <source>
        <dbReference type="ARBA" id="ARBA00004571"/>
    </source>
</evidence>
<evidence type="ECO:0000256" key="3">
    <source>
        <dbReference type="ARBA" id="ARBA00022452"/>
    </source>
</evidence>
<reference evidence="9 10" key="1">
    <citation type="submission" date="2014-04" db="EMBL/GenBank/DDBJ databases">
        <title>Genome assembly of Hyalangium minutum DSM 14724.</title>
        <authorList>
            <person name="Sharma G."/>
            <person name="Subramanian S."/>
        </authorList>
    </citation>
    <scope>NUCLEOTIDE SEQUENCE [LARGE SCALE GENOMIC DNA]</scope>
    <source>
        <strain evidence="9 10">DSM 14724</strain>
    </source>
</reference>
<protein>
    <submittedName>
        <fullName evidence="9">Long-chain fatty acid transporter</fullName>
    </submittedName>
</protein>
<keyword evidence="6" id="KW-0472">Membrane</keyword>
<dbReference type="PANTHER" id="PTHR35093:SF8">
    <property type="entry name" value="OUTER MEMBRANE PROTEIN NMB0088-RELATED"/>
    <property type="match status" value="1"/>
</dbReference>
<gene>
    <name evidence="9" type="ORF">DB31_4152</name>
</gene>
<dbReference type="RefSeq" id="WP_276203683.1">
    <property type="nucleotide sequence ID" value="NZ_JMCB01000022.1"/>
</dbReference>
<dbReference type="PANTHER" id="PTHR35093">
    <property type="entry name" value="OUTER MEMBRANE PROTEIN NMB0088-RELATED"/>
    <property type="match status" value="1"/>
</dbReference>
<dbReference type="GO" id="GO:0015483">
    <property type="term" value="F:long-chain fatty acid transporting porin activity"/>
    <property type="evidence" value="ECO:0007669"/>
    <property type="project" value="TreeGrafter"/>
</dbReference>
<evidence type="ECO:0000256" key="7">
    <source>
        <dbReference type="ARBA" id="ARBA00023237"/>
    </source>
</evidence>
<comment type="subcellular location">
    <subcellularLocation>
        <location evidence="1">Cell outer membrane</location>
        <topology evidence="1">Multi-pass membrane protein</topology>
    </subcellularLocation>
</comment>
<dbReference type="GO" id="GO:0009279">
    <property type="term" value="C:cell outer membrane"/>
    <property type="evidence" value="ECO:0007669"/>
    <property type="project" value="UniProtKB-SubCell"/>
</dbReference>
<keyword evidence="7" id="KW-0998">Cell outer membrane</keyword>
<evidence type="ECO:0000256" key="2">
    <source>
        <dbReference type="ARBA" id="ARBA00008163"/>
    </source>
</evidence>
<name>A0A085W429_9BACT</name>
<evidence type="ECO:0000256" key="8">
    <source>
        <dbReference type="SAM" id="SignalP"/>
    </source>
</evidence>
<evidence type="ECO:0000256" key="5">
    <source>
        <dbReference type="ARBA" id="ARBA00022729"/>
    </source>
</evidence>
<evidence type="ECO:0000313" key="9">
    <source>
        <dbReference type="EMBL" id="KFE62442.1"/>
    </source>
</evidence>
<keyword evidence="5 8" id="KW-0732">Signal</keyword>
<evidence type="ECO:0000256" key="4">
    <source>
        <dbReference type="ARBA" id="ARBA00022692"/>
    </source>
</evidence>
<dbReference type="AlphaFoldDB" id="A0A085W429"/>
<dbReference type="SUPFAM" id="SSF56935">
    <property type="entry name" value="Porins"/>
    <property type="match status" value="1"/>
</dbReference>
<dbReference type="Pfam" id="PF03349">
    <property type="entry name" value="Toluene_X"/>
    <property type="match status" value="1"/>
</dbReference>
<comment type="similarity">
    <text evidence="2">Belongs to the OmpP1/FadL family.</text>
</comment>
<accession>A0A085W429</accession>
<sequence>MMKKTLSVVTLLAAGLSHAAGFSFDTHSGRATGMSYATTAVTDDSTAIAFNVSNILSVEKLDIAVGDVTTLPKLSFTPEGGTKQNMGTTVVPPPHLFGVYRINDSMAAGVGVYVPYAAGSNWKDDFPFRTRGYYAKLATYYVSPSFAYQPHKNFRLGVGLNVVRGTVEITRKINFIDSEGTINLGGGGWALGYNAGINITLLENLLDVGATFRSPTKITFKGQGDFQDIPPAFQTTLVDQDLKSTITLPGTANLGVGFTPIEGLTLAFDAQLVLWSTFEEFGIEFENPALTNIAAKNWKDTWNFRVGAEYAVTKNVLVRVGAAYDPIPSPEDTLTPELPDSNRYKASAGLGFKFDPIRADLGYQFVVLKDTKSTAVGYEGTYNGKGHVLGLTLGYSMK</sequence>
<evidence type="ECO:0000313" key="10">
    <source>
        <dbReference type="Proteomes" id="UP000028725"/>
    </source>
</evidence>
<evidence type="ECO:0000256" key="6">
    <source>
        <dbReference type="ARBA" id="ARBA00023136"/>
    </source>
</evidence>
<comment type="caution">
    <text evidence="9">The sequence shown here is derived from an EMBL/GenBank/DDBJ whole genome shotgun (WGS) entry which is preliminary data.</text>
</comment>
<organism evidence="9 10">
    <name type="scientific">Hyalangium minutum</name>
    <dbReference type="NCBI Taxonomy" id="394096"/>
    <lineage>
        <taxon>Bacteria</taxon>
        <taxon>Pseudomonadati</taxon>
        <taxon>Myxococcota</taxon>
        <taxon>Myxococcia</taxon>
        <taxon>Myxococcales</taxon>
        <taxon>Cystobacterineae</taxon>
        <taxon>Archangiaceae</taxon>
        <taxon>Hyalangium</taxon>
    </lineage>
</organism>
<dbReference type="EMBL" id="JMCB01000022">
    <property type="protein sequence ID" value="KFE62442.1"/>
    <property type="molecule type" value="Genomic_DNA"/>
</dbReference>
<dbReference type="STRING" id="394096.DB31_4152"/>
<keyword evidence="10" id="KW-1185">Reference proteome</keyword>
<dbReference type="Proteomes" id="UP000028725">
    <property type="component" value="Unassembled WGS sequence"/>
</dbReference>